<proteinExistence type="predicted"/>
<accession>A0ABC8XLZ3</accession>
<dbReference type="Pfam" id="PF03478">
    <property type="entry name" value="Beta-prop_KIB1-4"/>
    <property type="match status" value="1"/>
</dbReference>
<dbReference type="PANTHER" id="PTHR33165:SF72">
    <property type="entry name" value="F-BOX DOMAIN-CONTAINING PROTEIN"/>
    <property type="match status" value="1"/>
</dbReference>
<dbReference type="InterPro" id="IPR005174">
    <property type="entry name" value="KIB1-4_b-propeller"/>
</dbReference>
<evidence type="ECO:0000259" key="1">
    <source>
        <dbReference type="Pfam" id="PF03478"/>
    </source>
</evidence>
<organism evidence="2 3">
    <name type="scientific">Urochloa decumbens</name>
    <dbReference type="NCBI Taxonomy" id="240449"/>
    <lineage>
        <taxon>Eukaryota</taxon>
        <taxon>Viridiplantae</taxon>
        <taxon>Streptophyta</taxon>
        <taxon>Embryophyta</taxon>
        <taxon>Tracheophyta</taxon>
        <taxon>Spermatophyta</taxon>
        <taxon>Magnoliopsida</taxon>
        <taxon>Liliopsida</taxon>
        <taxon>Poales</taxon>
        <taxon>Poaceae</taxon>
        <taxon>PACMAD clade</taxon>
        <taxon>Panicoideae</taxon>
        <taxon>Panicodae</taxon>
        <taxon>Paniceae</taxon>
        <taxon>Melinidinae</taxon>
        <taxon>Urochloa</taxon>
    </lineage>
</organism>
<dbReference type="AlphaFoldDB" id="A0ABC8XLZ3"/>
<sequence>MARRATPLAPATAGGRKRKAPTLCPFAAVKRARALPPPASGWALTLLVACRVLAADVVDYIAFRGACSGWRACTPSPRDPTLRNHHLRPRGWVALCGGDAVRPDDAGEVTFLHTRTARCLRVSLPELRRYRVVGFTDGLLILLHKRDTTVRVLHPFTRVAVDLPPLGPAYHEVVRNRISMLGMRAAVCDASAAATIAVVVWFPWTPGVLSAVPFGQVWEVIHKDMELLNTLPFQGRLYGFLRLTTKIVQVYPPNPLGPVVAHVPDKFGRPCHCEYHLVESGRDMLLVVQHENVKREGTEPWQCYAFAMFRVDISDRWRLFPVISLGNQALFLHMDRCLSVSAKDLPSIRSNSVYFSVFLPDHVVLHSLSDRSFERPTTLCQVHNMKERIRPSVRPFTIADHLLTYCNHREWARGLMFHEYNGVPRCFDNLWKKIRAQDSQLRIPRTIRGDTKGKDFLRKHRARTRVSWLRTSCASQ</sequence>
<feature type="domain" description="KIB1-4 beta-propeller" evidence="1">
    <location>
        <begin position="118"/>
        <end position="361"/>
    </location>
</feature>
<reference evidence="2" key="1">
    <citation type="submission" date="2024-10" db="EMBL/GenBank/DDBJ databases">
        <authorList>
            <person name="Ryan C."/>
        </authorList>
    </citation>
    <scope>NUCLEOTIDE SEQUENCE [LARGE SCALE GENOMIC DNA]</scope>
</reference>
<dbReference type="Proteomes" id="UP001497457">
    <property type="component" value="Chromosome 15b"/>
</dbReference>
<protein>
    <recommendedName>
        <fullName evidence="1">KIB1-4 beta-propeller domain-containing protein</fullName>
    </recommendedName>
</protein>
<evidence type="ECO:0000313" key="3">
    <source>
        <dbReference type="Proteomes" id="UP001497457"/>
    </source>
</evidence>
<name>A0ABC8XLZ3_9POAL</name>
<keyword evidence="3" id="KW-1185">Reference proteome</keyword>
<evidence type="ECO:0000313" key="2">
    <source>
        <dbReference type="EMBL" id="CAL4929240.1"/>
    </source>
</evidence>
<gene>
    <name evidence="2" type="ORF">URODEC1_LOCUS25689</name>
</gene>
<dbReference type="PANTHER" id="PTHR33165">
    <property type="entry name" value="F-BOX DOMAIN CONTAINING PROTEIN-LIKE-RELATED"/>
    <property type="match status" value="1"/>
</dbReference>
<dbReference type="EMBL" id="OZ075125">
    <property type="protein sequence ID" value="CAL4929240.1"/>
    <property type="molecule type" value="Genomic_DNA"/>
</dbReference>